<proteinExistence type="predicted"/>
<feature type="region of interest" description="Disordered" evidence="1">
    <location>
        <begin position="96"/>
        <end position="130"/>
    </location>
</feature>
<dbReference type="InterPro" id="IPR015915">
    <property type="entry name" value="Kelch-typ_b-propeller"/>
</dbReference>
<dbReference type="Pfam" id="PF01344">
    <property type="entry name" value="Kelch_1"/>
    <property type="match status" value="3"/>
</dbReference>
<dbReference type="InterPro" id="IPR006652">
    <property type="entry name" value="Kelch_1"/>
</dbReference>
<evidence type="ECO:0000313" key="3">
    <source>
        <dbReference type="Proteomes" id="UP000604825"/>
    </source>
</evidence>
<feature type="compositionally biased region" description="Low complexity" evidence="1">
    <location>
        <begin position="177"/>
        <end position="192"/>
    </location>
</feature>
<feature type="compositionally biased region" description="Basic and acidic residues" evidence="1">
    <location>
        <begin position="96"/>
        <end position="107"/>
    </location>
</feature>
<organism evidence="2 3">
    <name type="scientific">Miscanthus lutarioriparius</name>
    <dbReference type="NCBI Taxonomy" id="422564"/>
    <lineage>
        <taxon>Eukaryota</taxon>
        <taxon>Viridiplantae</taxon>
        <taxon>Streptophyta</taxon>
        <taxon>Embryophyta</taxon>
        <taxon>Tracheophyta</taxon>
        <taxon>Spermatophyta</taxon>
        <taxon>Magnoliopsida</taxon>
        <taxon>Liliopsida</taxon>
        <taxon>Poales</taxon>
        <taxon>Poaceae</taxon>
        <taxon>PACMAD clade</taxon>
        <taxon>Panicoideae</taxon>
        <taxon>Andropogonodae</taxon>
        <taxon>Andropogoneae</taxon>
        <taxon>Saccharinae</taxon>
        <taxon>Miscanthus</taxon>
    </lineage>
</organism>
<dbReference type="OrthoDB" id="45365at2759"/>
<dbReference type="EMBL" id="CAJGYO010000015">
    <property type="protein sequence ID" value="CAD6270306.1"/>
    <property type="molecule type" value="Genomic_DNA"/>
</dbReference>
<dbReference type="Gene3D" id="2.120.10.80">
    <property type="entry name" value="Kelch-type beta propeller"/>
    <property type="match status" value="1"/>
</dbReference>
<dbReference type="AlphaFoldDB" id="A0A811RIS9"/>
<comment type="caution">
    <text evidence="2">The sequence shown here is derived from an EMBL/GenBank/DDBJ whole genome shotgun (WGS) entry which is preliminary data.</text>
</comment>
<dbReference type="SMART" id="SM00612">
    <property type="entry name" value="Kelch"/>
    <property type="match status" value="4"/>
</dbReference>
<gene>
    <name evidence="2" type="ORF">NCGR_LOCUS53598</name>
</gene>
<evidence type="ECO:0000313" key="2">
    <source>
        <dbReference type="EMBL" id="CAD6270306.1"/>
    </source>
</evidence>
<feature type="compositionally biased region" description="Gly residues" evidence="1">
    <location>
        <begin position="116"/>
        <end position="127"/>
    </location>
</feature>
<feature type="region of interest" description="Disordered" evidence="1">
    <location>
        <begin position="174"/>
        <end position="197"/>
    </location>
</feature>
<dbReference type="Proteomes" id="UP000604825">
    <property type="component" value="Unassembled WGS sequence"/>
</dbReference>
<evidence type="ECO:0000256" key="1">
    <source>
        <dbReference type="SAM" id="MobiDB-lite"/>
    </source>
</evidence>
<sequence>MVRRPTPVAVAASEPLLSPGAAPVTPCPYPLIYPPDPVPVPVRSSLAARFELAQVRLAGSDGLAFCSGRAESRNSGTLASTSISLWPQLFRSTVKDEQALEPHDLRRQPPRRHPGEGGGGSVLEGGGVPPPLAAAPVPGAALRCVAAATALVRSDLPRLATVLSASAARTYSTPSSTVVAPPRTALPPTRARQSGLDPRAWSNKEVKHLQGVNERLLKRIVVLKGTVKTLNSKIDPLTLDDSLNQFVEQCLGSEDVIYLVGGFDGFSFVPSLDSFSPSLDVVTPLKPMAVGKSYTSTVALEGKIFVLGGGDGVCWFDTVYCYDRSRGDWSTCPSLTRDRWSLAGVSVNGRIYAFGGGDGTECFSDVEMFDPTHGKWIKNQPMLEKRLTLAGVALNGVIYAVGGFNGVEYLSTTERLDPREPNWKMLPRMSAGRGCHTLTMLDEKIFSIGGYDTGLKQWWLLLRGYHSSAVLGGSIFTFGGVKGEADTILDVGQKVLIFFEDIQGPQCFSYVTMLHKPFYLRYSLTTILKKYSSTVATIFTVLASAAFLGHTLTINFLLGISVVFISMHQFFSPLAKVKDDKPADLIELEDTQIHRSSESSFVNMTAGAADDVG</sequence>
<dbReference type="PANTHER" id="PTHR46034">
    <property type="match status" value="1"/>
</dbReference>
<dbReference type="InterPro" id="IPR044832">
    <property type="entry name" value="NRP-like"/>
</dbReference>
<dbReference type="SUPFAM" id="SSF117281">
    <property type="entry name" value="Kelch motif"/>
    <property type="match status" value="1"/>
</dbReference>
<accession>A0A811RIS9</accession>
<dbReference type="GO" id="GO:0034976">
    <property type="term" value="P:response to endoplasmic reticulum stress"/>
    <property type="evidence" value="ECO:0007669"/>
    <property type="project" value="InterPro"/>
</dbReference>
<protein>
    <submittedName>
        <fullName evidence="2">Uncharacterized protein</fullName>
    </submittedName>
</protein>
<name>A0A811RIS9_9POAL</name>
<reference evidence="2" key="1">
    <citation type="submission" date="2020-10" db="EMBL/GenBank/DDBJ databases">
        <authorList>
            <person name="Han B."/>
            <person name="Lu T."/>
            <person name="Zhao Q."/>
            <person name="Huang X."/>
            <person name="Zhao Y."/>
        </authorList>
    </citation>
    <scope>NUCLEOTIDE SEQUENCE</scope>
</reference>
<dbReference type="PANTHER" id="PTHR46034:SF23">
    <property type="entry name" value="DCD (DEVELOPMENT AND CELL DEATH) DOMAIN PROTEIN"/>
    <property type="match status" value="1"/>
</dbReference>
<keyword evidence="3" id="KW-1185">Reference proteome</keyword>